<keyword evidence="3" id="KW-1185">Reference proteome</keyword>
<reference evidence="1 3" key="1">
    <citation type="journal article" date="2011" name="Nature">
        <title>The Medicago genome provides insight into the evolution of rhizobial symbioses.</title>
        <authorList>
            <person name="Young N.D."/>
            <person name="Debelle F."/>
            <person name="Oldroyd G.E."/>
            <person name="Geurts R."/>
            <person name="Cannon S.B."/>
            <person name="Udvardi M.K."/>
            <person name="Benedito V.A."/>
            <person name="Mayer K.F."/>
            <person name="Gouzy J."/>
            <person name="Schoof H."/>
            <person name="Van de Peer Y."/>
            <person name="Proost S."/>
            <person name="Cook D.R."/>
            <person name="Meyers B.C."/>
            <person name="Spannagl M."/>
            <person name="Cheung F."/>
            <person name="De Mita S."/>
            <person name="Krishnakumar V."/>
            <person name="Gundlach H."/>
            <person name="Zhou S."/>
            <person name="Mudge J."/>
            <person name="Bharti A.K."/>
            <person name="Murray J.D."/>
            <person name="Naoumkina M.A."/>
            <person name="Rosen B."/>
            <person name="Silverstein K.A."/>
            <person name="Tang H."/>
            <person name="Rombauts S."/>
            <person name="Zhao P.X."/>
            <person name="Zhou P."/>
            <person name="Barbe V."/>
            <person name="Bardou P."/>
            <person name="Bechner M."/>
            <person name="Bellec A."/>
            <person name="Berger A."/>
            <person name="Berges H."/>
            <person name="Bidwell S."/>
            <person name="Bisseling T."/>
            <person name="Choisne N."/>
            <person name="Couloux A."/>
            <person name="Denny R."/>
            <person name="Deshpande S."/>
            <person name="Dai X."/>
            <person name="Doyle J.J."/>
            <person name="Dudez A.M."/>
            <person name="Farmer A.D."/>
            <person name="Fouteau S."/>
            <person name="Franken C."/>
            <person name="Gibelin C."/>
            <person name="Gish J."/>
            <person name="Goldstein S."/>
            <person name="Gonzalez A.J."/>
            <person name="Green P.J."/>
            <person name="Hallab A."/>
            <person name="Hartog M."/>
            <person name="Hua A."/>
            <person name="Humphray S.J."/>
            <person name="Jeong D.H."/>
            <person name="Jing Y."/>
            <person name="Jocker A."/>
            <person name="Kenton S.M."/>
            <person name="Kim D.J."/>
            <person name="Klee K."/>
            <person name="Lai H."/>
            <person name="Lang C."/>
            <person name="Lin S."/>
            <person name="Macmil S.L."/>
            <person name="Magdelenat G."/>
            <person name="Matthews L."/>
            <person name="McCorrison J."/>
            <person name="Monaghan E.L."/>
            <person name="Mun J.H."/>
            <person name="Najar F.Z."/>
            <person name="Nicholson C."/>
            <person name="Noirot C."/>
            <person name="O'Bleness M."/>
            <person name="Paule C.R."/>
            <person name="Poulain J."/>
            <person name="Prion F."/>
            <person name="Qin B."/>
            <person name="Qu C."/>
            <person name="Retzel E.F."/>
            <person name="Riddle C."/>
            <person name="Sallet E."/>
            <person name="Samain S."/>
            <person name="Samson N."/>
            <person name="Sanders I."/>
            <person name="Saurat O."/>
            <person name="Scarpelli C."/>
            <person name="Schiex T."/>
            <person name="Segurens B."/>
            <person name="Severin A.J."/>
            <person name="Sherrier D.J."/>
            <person name="Shi R."/>
            <person name="Sims S."/>
            <person name="Singer S.R."/>
            <person name="Sinharoy S."/>
            <person name="Sterck L."/>
            <person name="Viollet A."/>
            <person name="Wang B.B."/>
            <person name="Wang K."/>
            <person name="Wang M."/>
            <person name="Wang X."/>
            <person name="Warfsmann J."/>
            <person name="Weissenbach J."/>
            <person name="White D.D."/>
            <person name="White J.D."/>
            <person name="Wiley G.B."/>
            <person name="Wincker P."/>
            <person name="Xing Y."/>
            <person name="Yang L."/>
            <person name="Yao Z."/>
            <person name="Ying F."/>
            <person name="Zhai J."/>
            <person name="Zhou L."/>
            <person name="Zuber A."/>
            <person name="Denarie J."/>
            <person name="Dixon R.A."/>
            <person name="May G.D."/>
            <person name="Schwartz D.C."/>
            <person name="Rogers J."/>
            <person name="Quetier F."/>
            <person name="Town C.D."/>
            <person name="Roe B.A."/>
        </authorList>
    </citation>
    <scope>NUCLEOTIDE SEQUENCE [LARGE SCALE GENOMIC DNA]</scope>
    <source>
        <strain evidence="1">A17</strain>
        <strain evidence="2 3">cv. Jemalong A17</strain>
    </source>
</reference>
<evidence type="ECO:0000313" key="2">
    <source>
        <dbReference type="EnsemblPlants" id="AES96829"/>
    </source>
</evidence>
<dbReference type="Proteomes" id="UP000002051">
    <property type="component" value="Chromosome 5"/>
</dbReference>
<proteinExistence type="predicted"/>
<organism evidence="1 3">
    <name type="scientific">Medicago truncatula</name>
    <name type="common">Barrel medic</name>
    <name type="synonym">Medicago tribuloides</name>
    <dbReference type="NCBI Taxonomy" id="3880"/>
    <lineage>
        <taxon>Eukaryota</taxon>
        <taxon>Viridiplantae</taxon>
        <taxon>Streptophyta</taxon>
        <taxon>Embryophyta</taxon>
        <taxon>Tracheophyta</taxon>
        <taxon>Spermatophyta</taxon>
        <taxon>Magnoliopsida</taxon>
        <taxon>eudicotyledons</taxon>
        <taxon>Gunneridae</taxon>
        <taxon>Pentapetalae</taxon>
        <taxon>rosids</taxon>
        <taxon>fabids</taxon>
        <taxon>Fabales</taxon>
        <taxon>Fabaceae</taxon>
        <taxon>Papilionoideae</taxon>
        <taxon>50 kb inversion clade</taxon>
        <taxon>NPAAA clade</taxon>
        <taxon>Hologalegina</taxon>
        <taxon>IRL clade</taxon>
        <taxon>Trifolieae</taxon>
        <taxon>Medicago</taxon>
    </lineage>
</organism>
<accession>G7JWF7</accession>
<evidence type="ECO:0000313" key="3">
    <source>
        <dbReference type="Proteomes" id="UP000002051"/>
    </source>
</evidence>
<dbReference type="HOGENOM" id="CLU_2945207_0_0_1"/>
<dbReference type="PaxDb" id="3880-AES96829"/>
<dbReference type="EMBL" id="CM001221">
    <property type="protein sequence ID" value="AES96829.1"/>
    <property type="molecule type" value="Genomic_DNA"/>
</dbReference>
<dbReference type="STRING" id="3880.G7JWF7"/>
<dbReference type="EnsemblPlants" id="AES96829">
    <property type="protein sequence ID" value="AES96829"/>
    <property type="gene ID" value="MTR_5g041980"/>
</dbReference>
<dbReference type="AlphaFoldDB" id="G7JWF7"/>
<gene>
    <name evidence="1" type="ordered locus">MTR_5g041980</name>
</gene>
<reference evidence="2" key="3">
    <citation type="submission" date="2015-04" db="UniProtKB">
        <authorList>
            <consortium name="EnsemblPlants"/>
        </authorList>
    </citation>
    <scope>IDENTIFICATION</scope>
    <source>
        <strain evidence="2">cv. Jemalong A17</strain>
    </source>
</reference>
<sequence>MVLFSYKLAAICTTVDYNTHPPDKIYSNFIDALPVEVKTEQWQDSVVTEVVTVPEVERRF</sequence>
<reference evidence="1 3" key="2">
    <citation type="journal article" date="2014" name="BMC Genomics">
        <title>An improved genome release (version Mt4.0) for the model legume Medicago truncatula.</title>
        <authorList>
            <person name="Tang H."/>
            <person name="Krishnakumar V."/>
            <person name="Bidwell S."/>
            <person name="Rosen B."/>
            <person name="Chan A."/>
            <person name="Zhou S."/>
            <person name="Gentzbittel L."/>
            <person name="Childs K.L."/>
            <person name="Yandell M."/>
            <person name="Gundlach H."/>
            <person name="Mayer K.F."/>
            <person name="Schwartz D.C."/>
            <person name="Town C.D."/>
        </authorList>
    </citation>
    <scope>GENOME REANNOTATION</scope>
    <source>
        <strain evidence="2 3">cv. Jemalong A17</strain>
    </source>
</reference>
<name>G7JWF7_MEDTR</name>
<protein>
    <submittedName>
        <fullName evidence="1 2">Uncharacterized protein</fullName>
    </submittedName>
</protein>
<evidence type="ECO:0000313" key="1">
    <source>
        <dbReference type="EMBL" id="AES96829.1"/>
    </source>
</evidence>